<proteinExistence type="inferred from homology"/>
<evidence type="ECO:0000256" key="4">
    <source>
        <dbReference type="ARBA" id="ARBA00048819"/>
    </source>
</evidence>
<comment type="catalytic activity">
    <reaction evidence="4">
        <text>L-cysteine + L-glutamate + ATP = gamma-L-glutamyl-L-cysteine + ADP + phosphate + H(+)</text>
        <dbReference type="Rhea" id="RHEA:13285"/>
        <dbReference type="ChEBI" id="CHEBI:15378"/>
        <dbReference type="ChEBI" id="CHEBI:29985"/>
        <dbReference type="ChEBI" id="CHEBI:30616"/>
        <dbReference type="ChEBI" id="CHEBI:35235"/>
        <dbReference type="ChEBI" id="CHEBI:43474"/>
        <dbReference type="ChEBI" id="CHEBI:58173"/>
        <dbReference type="ChEBI" id="CHEBI:456216"/>
        <dbReference type="EC" id="6.3.2.2"/>
    </reaction>
</comment>
<dbReference type="NCBIfam" id="NF010041">
    <property type="entry name" value="PRK13517.1-1"/>
    <property type="match status" value="1"/>
</dbReference>
<evidence type="ECO:0000313" key="7">
    <source>
        <dbReference type="Proteomes" id="UP000019753"/>
    </source>
</evidence>
<evidence type="ECO:0000256" key="3">
    <source>
        <dbReference type="ARBA" id="ARBA00022840"/>
    </source>
</evidence>
<sequence>GGDRPASPDAPDAAASPGTPLETELQQQQVETATPPRTLLSELVEDLRALRRRADASAQEVGARIVALGTSPRPGVPVLTPVTRYRAMAQLMGVTADEQLTCGCHVHVAVESDEEGVGVLDRIRPWLAVLTALSTNSPFWNGADTGYAGYRTQVFQRFPTTGPTDRFGSAEAYHGLVTDLITTGALLDEGMIYFDARLSRSYPTVEVRVADVCLEPEDAVLVAALSRGLVGTAAARWRAGEAADDVPTALLRMASWRASRSGLTSELVHPVHRRAAPAAEVLHDLVEHVRPALAETGDEAWVERQVEAVLSRGTGADRQRRVAAASGGDLAAVVRDAVGVTVGEPAQAGAPAR</sequence>
<dbReference type="GO" id="GO:0042398">
    <property type="term" value="P:modified amino acid biosynthetic process"/>
    <property type="evidence" value="ECO:0007669"/>
    <property type="project" value="InterPro"/>
</dbReference>
<protein>
    <submittedName>
        <fullName evidence="6">Carboxylate--amine ligase</fullName>
    </submittedName>
</protein>
<dbReference type="HAMAP" id="MF_01609">
    <property type="entry name" value="Glu_cys_ligase_2"/>
    <property type="match status" value="1"/>
</dbReference>
<feature type="region of interest" description="Disordered" evidence="5">
    <location>
        <begin position="1"/>
        <end position="34"/>
    </location>
</feature>
<dbReference type="InterPro" id="IPR050141">
    <property type="entry name" value="GCL_type2/YbdK_subfam"/>
</dbReference>
<gene>
    <name evidence="6" type="ORF">N866_08890</name>
</gene>
<dbReference type="SUPFAM" id="SSF55931">
    <property type="entry name" value="Glutamine synthetase/guanido kinase"/>
    <property type="match status" value="1"/>
</dbReference>
<dbReference type="OrthoDB" id="9803842at2"/>
<feature type="compositionally biased region" description="Low complexity" evidence="5">
    <location>
        <begin position="1"/>
        <end position="17"/>
    </location>
</feature>
<dbReference type="Pfam" id="PF04107">
    <property type="entry name" value="GCS2"/>
    <property type="match status" value="1"/>
</dbReference>
<dbReference type="AlphaFoldDB" id="A0A021VMS8"/>
<accession>A0A021VMS8</accession>
<dbReference type="PANTHER" id="PTHR36510">
    <property type="entry name" value="GLUTAMATE--CYSTEINE LIGASE 2-RELATED"/>
    <property type="match status" value="1"/>
</dbReference>
<evidence type="ECO:0000256" key="1">
    <source>
        <dbReference type="ARBA" id="ARBA00022598"/>
    </source>
</evidence>
<name>A0A021VMS8_9CELL</name>
<keyword evidence="2" id="KW-0547">Nucleotide-binding</keyword>
<feature type="non-terminal residue" evidence="6">
    <location>
        <position position="1"/>
    </location>
</feature>
<dbReference type="GO" id="GO:0005524">
    <property type="term" value="F:ATP binding"/>
    <property type="evidence" value="ECO:0007669"/>
    <property type="project" value="UniProtKB-KW"/>
</dbReference>
<dbReference type="InterPro" id="IPR014746">
    <property type="entry name" value="Gln_synth/guanido_kin_cat_dom"/>
</dbReference>
<organism evidence="6 7">
    <name type="scientific">Actinotalea ferrariae CF5-4</name>
    <dbReference type="NCBI Taxonomy" id="948458"/>
    <lineage>
        <taxon>Bacteria</taxon>
        <taxon>Bacillati</taxon>
        <taxon>Actinomycetota</taxon>
        <taxon>Actinomycetes</taxon>
        <taxon>Micrococcales</taxon>
        <taxon>Cellulomonadaceae</taxon>
        <taxon>Actinotalea</taxon>
    </lineage>
</organism>
<dbReference type="InterPro" id="IPR006336">
    <property type="entry name" value="GCS2"/>
</dbReference>
<dbReference type="InterPro" id="IPR011793">
    <property type="entry name" value="YbdK"/>
</dbReference>
<comment type="caution">
    <text evidence="6">The sequence shown here is derived from an EMBL/GenBank/DDBJ whole genome shotgun (WGS) entry which is preliminary data.</text>
</comment>
<keyword evidence="3" id="KW-0067">ATP-binding</keyword>
<dbReference type="GO" id="GO:0004357">
    <property type="term" value="F:glutamate-cysteine ligase activity"/>
    <property type="evidence" value="ECO:0007669"/>
    <property type="project" value="UniProtKB-EC"/>
</dbReference>
<reference evidence="6 7" key="1">
    <citation type="submission" date="2014-01" db="EMBL/GenBank/DDBJ databases">
        <title>Actinotalea ferrariae CF5-4.</title>
        <authorList>
            <person name="Chen F."/>
            <person name="Li Y."/>
            <person name="Wang G."/>
        </authorList>
    </citation>
    <scope>NUCLEOTIDE SEQUENCE [LARGE SCALE GENOMIC DNA]</scope>
    <source>
        <strain evidence="6 7">CF5-4</strain>
    </source>
</reference>
<dbReference type="Gene3D" id="3.30.590.20">
    <property type="match status" value="1"/>
</dbReference>
<dbReference type="NCBIfam" id="TIGR02050">
    <property type="entry name" value="gshA_cyan_rel"/>
    <property type="match status" value="1"/>
</dbReference>
<dbReference type="PANTHER" id="PTHR36510:SF1">
    <property type="entry name" value="GLUTAMATE--CYSTEINE LIGASE 2-RELATED"/>
    <property type="match status" value="1"/>
</dbReference>
<keyword evidence="7" id="KW-1185">Reference proteome</keyword>
<evidence type="ECO:0000256" key="5">
    <source>
        <dbReference type="SAM" id="MobiDB-lite"/>
    </source>
</evidence>
<evidence type="ECO:0000256" key="2">
    <source>
        <dbReference type="ARBA" id="ARBA00022741"/>
    </source>
</evidence>
<evidence type="ECO:0000313" key="6">
    <source>
        <dbReference type="EMBL" id="EYR62403.1"/>
    </source>
</evidence>
<keyword evidence="1 6" id="KW-0436">Ligase</keyword>
<dbReference type="RefSeq" id="WP_052023136.1">
    <property type="nucleotide sequence ID" value="NZ_AXCW01000248.1"/>
</dbReference>
<dbReference type="Proteomes" id="UP000019753">
    <property type="component" value="Unassembled WGS sequence"/>
</dbReference>
<dbReference type="EMBL" id="AXCW01000248">
    <property type="protein sequence ID" value="EYR62403.1"/>
    <property type="molecule type" value="Genomic_DNA"/>
</dbReference>